<dbReference type="GO" id="GO:0031012">
    <property type="term" value="C:extracellular matrix"/>
    <property type="evidence" value="ECO:0007669"/>
    <property type="project" value="InterPro"/>
</dbReference>
<dbReference type="GO" id="GO:0008270">
    <property type="term" value="F:zinc ion binding"/>
    <property type="evidence" value="ECO:0007669"/>
    <property type="project" value="InterPro"/>
</dbReference>
<dbReference type="InterPro" id="IPR001818">
    <property type="entry name" value="Pept_M10_metallopeptidase"/>
</dbReference>
<gene>
    <name evidence="6" type="ORF">BKA67DRAFT_534961</name>
</gene>
<keyword evidence="1" id="KW-0645">Protease</keyword>
<dbReference type="GO" id="GO:0004222">
    <property type="term" value="F:metalloendopeptidase activity"/>
    <property type="evidence" value="ECO:0007669"/>
    <property type="project" value="InterPro"/>
</dbReference>
<dbReference type="InterPro" id="IPR024079">
    <property type="entry name" value="MetalloPept_cat_dom_sf"/>
</dbReference>
<sequence>MSSAGPSTKEVLLDAVEETLGSSALETIQPTEVEKTSGPKVRSAPVCITQNPLPRNLEGGPSEIVVGLRGQVPRWVPGSVVRWAAWRAGFDSQEDADYAASQLAIAAEAWNSADVGVTFEWVPLAKDATFVLCHGGAKGGVLASAFFPNDNDLNYMFTYSAAFEDDEWKNNLWKVLTHELGHVLGLRHEFAIGDVPSRMAAEGSSAVRIGEPDEHSVMNYRDEAPEIQQSDIDSTKLFYSLRKDSNGKPPMIGMTRVVSYTPL</sequence>
<protein>
    <recommendedName>
        <fullName evidence="5">Peptidase M10 metallopeptidase domain-containing protein</fullName>
    </recommendedName>
</protein>
<dbReference type="GO" id="GO:0006508">
    <property type="term" value="P:proteolysis"/>
    <property type="evidence" value="ECO:0007669"/>
    <property type="project" value="UniProtKB-KW"/>
</dbReference>
<proteinExistence type="predicted"/>
<dbReference type="CDD" id="cd04279">
    <property type="entry name" value="ZnMc_MMP_like_1"/>
    <property type="match status" value="1"/>
</dbReference>
<dbReference type="Pfam" id="PF00413">
    <property type="entry name" value="Peptidase_M10"/>
    <property type="match status" value="1"/>
</dbReference>
<dbReference type="GeneID" id="70128835"/>
<dbReference type="OrthoDB" id="406838at2759"/>
<dbReference type="EMBL" id="JAGPXC010000003">
    <property type="protein sequence ID" value="KAH6656060.1"/>
    <property type="molecule type" value="Genomic_DNA"/>
</dbReference>
<keyword evidence="4" id="KW-0862">Zinc</keyword>
<reference evidence="6" key="1">
    <citation type="journal article" date="2021" name="Nat. Commun.">
        <title>Genetic determinants of endophytism in the Arabidopsis root mycobiome.</title>
        <authorList>
            <person name="Mesny F."/>
            <person name="Miyauchi S."/>
            <person name="Thiergart T."/>
            <person name="Pickel B."/>
            <person name="Atanasova L."/>
            <person name="Karlsson M."/>
            <person name="Huettel B."/>
            <person name="Barry K.W."/>
            <person name="Haridas S."/>
            <person name="Chen C."/>
            <person name="Bauer D."/>
            <person name="Andreopoulos W."/>
            <person name="Pangilinan J."/>
            <person name="LaButti K."/>
            <person name="Riley R."/>
            <person name="Lipzen A."/>
            <person name="Clum A."/>
            <person name="Drula E."/>
            <person name="Henrissat B."/>
            <person name="Kohler A."/>
            <person name="Grigoriev I.V."/>
            <person name="Martin F.M."/>
            <person name="Hacquard S."/>
        </authorList>
    </citation>
    <scope>NUCLEOTIDE SEQUENCE</scope>
    <source>
        <strain evidence="6">MPI-SDFR-AT-0073</strain>
    </source>
</reference>
<evidence type="ECO:0000313" key="6">
    <source>
        <dbReference type="EMBL" id="KAH6656060.1"/>
    </source>
</evidence>
<dbReference type="SUPFAM" id="SSF55486">
    <property type="entry name" value="Metalloproteases ('zincins'), catalytic domain"/>
    <property type="match status" value="1"/>
</dbReference>
<dbReference type="AlphaFoldDB" id="A0A9P8UPZ2"/>
<evidence type="ECO:0000256" key="4">
    <source>
        <dbReference type="ARBA" id="ARBA00022833"/>
    </source>
</evidence>
<evidence type="ECO:0000256" key="1">
    <source>
        <dbReference type="ARBA" id="ARBA00022670"/>
    </source>
</evidence>
<comment type="caution">
    <text evidence="6">The sequence shown here is derived from an EMBL/GenBank/DDBJ whole genome shotgun (WGS) entry which is preliminary data.</text>
</comment>
<keyword evidence="3" id="KW-0378">Hydrolase</keyword>
<dbReference type="RefSeq" id="XP_045960325.1">
    <property type="nucleotide sequence ID" value="XM_046099943.1"/>
</dbReference>
<feature type="domain" description="Peptidase M10 metallopeptidase" evidence="5">
    <location>
        <begin position="111"/>
        <end position="199"/>
    </location>
</feature>
<keyword evidence="2" id="KW-0479">Metal-binding</keyword>
<organism evidence="6 7">
    <name type="scientific">Truncatella angustata</name>
    <dbReference type="NCBI Taxonomy" id="152316"/>
    <lineage>
        <taxon>Eukaryota</taxon>
        <taxon>Fungi</taxon>
        <taxon>Dikarya</taxon>
        <taxon>Ascomycota</taxon>
        <taxon>Pezizomycotina</taxon>
        <taxon>Sordariomycetes</taxon>
        <taxon>Xylariomycetidae</taxon>
        <taxon>Amphisphaeriales</taxon>
        <taxon>Sporocadaceae</taxon>
        <taxon>Truncatella</taxon>
    </lineage>
</organism>
<evidence type="ECO:0000259" key="5">
    <source>
        <dbReference type="Pfam" id="PF00413"/>
    </source>
</evidence>
<evidence type="ECO:0000313" key="7">
    <source>
        <dbReference type="Proteomes" id="UP000758603"/>
    </source>
</evidence>
<evidence type="ECO:0000256" key="2">
    <source>
        <dbReference type="ARBA" id="ARBA00022723"/>
    </source>
</evidence>
<accession>A0A9P8UPZ2</accession>
<evidence type="ECO:0000256" key="3">
    <source>
        <dbReference type="ARBA" id="ARBA00022801"/>
    </source>
</evidence>
<dbReference type="Gene3D" id="3.40.390.10">
    <property type="entry name" value="Collagenase (Catalytic Domain)"/>
    <property type="match status" value="1"/>
</dbReference>
<dbReference type="Proteomes" id="UP000758603">
    <property type="component" value="Unassembled WGS sequence"/>
</dbReference>
<name>A0A9P8UPZ2_9PEZI</name>
<keyword evidence="7" id="KW-1185">Reference proteome</keyword>